<dbReference type="GO" id="GO:0001664">
    <property type="term" value="F:G protein-coupled receptor binding"/>
    <property type="evidence" value="ECO:0007669"/>
    <property type="project" value="TreeGrafter"/>
</dbReference>
<dbReference type="GO" id="GO:0046872">
    <property type="term" value="F:metal ion binding"/>
    <property type="evidence" value="ECO:0007669"/>
    <property type="project" value="UniProtKB-KW"/>
</dbReference>
<feature type="compositionally biased region" description="Polar residues" evidence="7">
    <location>
        <begin position="421"/>
        <end position="432"/>
    </location>
</feature>
<dbReference type="FunFam" id="3.40.50.300:FF:000692">
    <property type="entry name" value="Guanine nucleotide-binding protein subunit alpha"/>
    <property type="match status" value="1"/>
</dbReference>
<dbReference type="GO" id="GO:0003924">
    <property type="term" value="F:GTPase activity"/>
    <property type="evidence" value="ECO:0007669"/>
    <property type="project" value="InterPro"/>
</dbReference>
<dbReference type="GO" id="GO:0005737">
    <property type="term" value="C:cytoplasm"/>
    <property type="evidence" value="ECO:0007669"/>
    <property type="project" value="TreeGrafter"/>
</dbReference>
<dbReference type="GO" id="GO:0005525">
    <property type="term" value="F:GTP binding"/>
    <property type="evidence" value="ECO:0007669"/>
    <property type="project" value="UniProtKB-KW"/>
</dbReference>
<reference evidence="9" key="1">
    <citation type="submission" date="2011-02" db="EMBL/GenBank/DDBJ databases">
        <title>The Genome Sequence of Capsaspora owczarzaki ATCC 30864.</title>
        <authorList>
            <person name="Russ C."/>
            <person name="Cuomo C."/>
            <person name="Burger G."/>
            <person name="Gray M.W."/>
            <person name="Holland P.W.H."/>
            <person name="King N."/>
            <person name="Lang F.B.F."/>
            <person name="Roger A.J."/>
            <person name="Ruiz-Trillo I."/>
            <person name="Young S.K."/>
            <person name="Zeng Q."/>
            <person name="Gargeya S."/>
            <person name="Alvarado L."/>
            <person name="Berlin A."/>
            <person name="Chapman S.B."/>
            <person name="Chen Z."/>
            <person name="Freedman E."/>
            <person name="Gellesch M."/>
            <person name="Goldberg J."/>
            <person name="Griggs A."/>
            <person name="Gujja S."/>
            <person name="Heilman E."/>
            <person name="Heiman D."/>
            <person name="Howarth C."/>
            <person name="Mehta T."/>
            <person name="Neiman D."/>
            <person name="Pearson M."/>
            <person name="Roberts A."/>
            <person name="Saif S."/>
            <person name="Shea T."/>
            <person name="Shenoy N."/>
            <person name="Sisk P."/>
            <person name="Stolte C."/>
            <person name="Sykes S."/>
            <person name="White J."/>
            <person name="Yandava C."/>
            <person name="Haas B."/>
            <person name="Nusbaum C."/>
            <person name="Birren B."/>
        </authorList>
    </citation>
    <scope>NUCLEOTIDE SEQUENCE</scope>
    <source>
        <strain evidence="9">ATCC 30864</strain>
    </source>
</reference>
<dbReference type="EMBL" id="KE346371">
    <property type="protein sequence ID" value="KJE96564.1"/>
    <property type="molecule type" value="Genomic_DNA"/>
</dbReference>
<dbReference type="InterPro" id="IPR027417">
    <property type="entry name" value="P-loop_NTPase"/>
</dbReference>
<dbReference type="GO" id="GO:0007188">
    <property type="term" value="P:adenylate cyclase-modulating G protein-coupled receptor signaling pathway"/>
    <property type="evidence" value="ECO:0007669"/>
    <property type="project" value="TreeGrafter"/>
</dbReference>
<proteinExistence type="predicted"/>
<dbReference type="SUPFAM" id="SSF47895">
    <property type="entry name" value="Transducin (alpha subunit), insertion domain"/>
    <property type="match status" value="1"/>
</dbReference>
<dbReference type="Pfam" id="PF00503">
    <property type="entry name" value="G-alpha"/>
    <property type="match status" value="1"/>
</dbReference>
<dbReference type="PRINTS" id="PR00318">
    <property type="entry name" value="GPROTEINA"/>
</dbReference>
<dbReference type="Gene3D" id="3.40.50.300">
    <property type="entry name" value="P-loop containing nucleotide triphosphate hydrolases"/>
    <property type="match status" value="1"/>
</dbReference>
<dbReference type="GO" id="GO:0005834">
    <property type="term" value="C:heterotrimeric G-protein complex"/>
    <property type="evidence" value="ECO:0007669"/>
    <property type="project" value="TreeGrafter"/>
</dbReference>
<keyword evidence="9" id="KW-1185">Reference proteome</keyword>
<keyword evidence="4" id="KW-0807">Transducer</keyword>
<feature type="binding site" evidence="5">
    <location>
        <position position="396"/>
    </location>
    <ligand>
        <name>GTP</name>
        <dbReference type="ChEBI" id="CHEBI:37565"/>
    </ligand>
</feature>
<evidence type="ECO:0000256" key="1">
    <source>
        <dbReference type="ARBA" id="ARBA00022723"/>
    </source>
</evidence>
<keyword evidence="3 5" id="KW-0342">GTP-binding</keyword>
<dbReference type="PANTHER" id="PTHR10218:SF302">
    <property type="entry name" value="GUANINE NUCLEOTIDE-BINDING PROTEIN ALPHA-5 SUBUNIT"/>
    <property type="match status" value="1"/>
</dbReference>
<dbReference type="AlphaFoldDB" id="A0A0D2X4S4"/>
<feature type="binding site" evidence="5">
    <location>
        <begin position="251"/>
        <end position="255"/>
    </location>
    <ligand>
        <name>GTP</name>
        <dbReference type="ChEBI" id="CHEBI:37565"/>
    </ligand>
</feature>
<dbReference type="SMART" id="SM00275">
    <property type="entry name" value="G_alpha"/>
    <property type="match status" value="1"/>
</dbReference>
<organism evidence="8 9">
    <name type="scientific">Capsaspora owczarzaki (strain ATCC 30864)</name>
    <dbReference type="NCBI Taxonomy" id="595528"/>
    <lineage>
        <taxon>Eukaryota</taxon>
        <taxon>Filasterea</taxon>
        <taxon>Capsaspora</taxon>
    </lineage>
</organism>
<evidence type="ECO:0000256" key="3">
    <source>
        <dbReference type="ARBA" id="ARBA00023134"/>
    </source>
</evidence>
<evidence type="ECO:0000256" key="4">
    <source>
        <dbReference type="ARBA" id="ARBA00023224"/>
    </source>
</evidence>
<sequence>MLDPSSLLTPSASDAENEQKWTKILHKVSKLKGDDRTFFESMVKSLRIDEWLARDNQRQLQDNRVLTLGGGNTGKTTLLKQMRVLYAGGFSSDDRTEYKFSIYDNVLDAMLALIKGLQILAIPMESQFQSYVEELIGFAASNNAAPTTQVLPHSFAPPVIAWTDDKFQCHVYPLVKTLWAFSTSIRTCFERRNELPFPVPDCAIYFFNEIDRISEPTFTPCEQDVIRMRVKTLGVVEHNFVIKSQKWTFIDVAGQKSARRKWIHLFDGVSGVVFFVSLSSYDETYQDTLPATDSFDNLDEAADGEESPKSLLLTDGLELFESLLRDPHLENVPFTVLLNKFDLFSTKIPLRPLRQFLPGYIGDDSDVGASATYIRNLFLERAANVDRKVHVELTCATHKPTIEQSLNAGLAFLQEMRQNAALTPRASSSRSAGTIRRGDNAQRGSAHQHSVGSPPISASSSPRPSISGPSGTDAQQSSSPPRWAYESL</sequence>
<keyword evidence="1 6" id="KW-0479">Metal-binding</keyword>
<dbReference type="Proteomes" id="UP000008743">
    <property type="component" value="Unassembled WGS sequence"/>
</dbReference>
<evidence type="ECO:0000256" key="5">
    <source>
        <dbReference type="PIRSR" id="PIRSR601019-1"/>
    </source>
</evidence>
<dbReference type="PhylomeDB" id="A0A0D2X4S4"/>
<feature type="binding site" evidence="6">
    <location>
        <position position="232"/>
    </location>
    <ligand>
        <name>Mg(2+)</name>
        <dbReference type="ChEBI" id="CHEBI:18420"/>
    </ligand>
</feature>
<evidence type="ECO:0000256" key="2">
    <source>
        <dbReference type="ARBA" id="ARBA00022741"/>
    </source>
</evidence>
<gene>
    <name evidence="8" type="ORF">CAOG_006867</name>
</gene>
<dbReference type="STRING" id="595528.A0A0D2X4S4"/>
<keyword evidence="2 5" id="KW-0547">Nucleotide-binding</keyword>
<dbReference type="InterPro" id="IPR001019">
    <property type="entry name" value="Gprotein_alpha_su"/>
</dbReference>
<evidence type="ECO:0000256" key="7">
    <source>
        <dbReference type="SAM" id="MobiDB-lite"/>
    </source>
</evidence>
<feature type="region of interest" description="Disordered" evidence="7">
    <location>
        <begin position="421"/>
        <end position="488"/>
    </location>
</feature>
<accession>A0A0D2X4S4</accession>
<feature type="compositionally biased region" description="Low complexity" evidence="7">
    <location>
        <begin position="450"/>
        <end position="471"/>
    </location>
</feature>
<feature type="binding site" evidence="5">
    <location>
        <begin position="339"/>
        <end position="342"/>
    </location>
    <ligand>
        <name>GTP</name>
        <dbReference type="ChEBI" id="CHEBI:37565"/>
    </ligand>
</feature>
<dbReference type="OrthoDB" id="5817230at2759"/>
<name>A0A0D2X4S4_CAPO3</name>
<dbReference type="InterPro" id="IPR011025">
    <property type="entry name" value="GproteinA_insert"/>
</dbReference>
<dbReference type="eggNOG" id="KOG0082">
    <property type="taxonomic scope" value="Eukaryota"/>
</dbReference>
<dbReference type="InParanoid" id="A0A0D2X4S4"/>
<evidence type="ECO:0000313" key="9">
    <source>
        <dbReference type="Proteomes" id="UP000008743"/>
    </source>
</evidence>
<feature type="binding site" evidence="6">
    <location>
        <position position="76"/>
    </location>
    <ligand>
        <name>Mg(2+)</name>
        <dbReference type="ChEBI" id="CHEBI:18420"/>
    </ligand>
</feature>
<dbReference type="Gene3D" id="1.10.400.10">
    <property type="entry name" value="GI Alpha 1, domain 2-like"/>
    <property type="match status" value="1"/>
</dbReference>
<evidence type="ECO:0000313" key="8">
    <source>
        <dbReference type="EMBL" id="KJE96564.1"/>
    </source>
</evidence>
<keyword evidence="6" id="KW-0460">Magnesium</keyword>
<dbReference type="PANTHER" id="PTHR10218">
    <property type="entry name" value="GTP-BINDING PROTEIN ALPHA SUBUNIT"/>
    <property type="match status" value="1"/>
</dbReference>
<dbReference type="CDD" id="cd00066">
    <property type="entry name" value="G-alpha"/>
    <property type="match status" value="1"/>
</dbReference>
<dbReference type="PROSITE" id="PS51882">
    <property type="entry name" value="G_ALPHA"/>
    <property type="match status" value="1"/>
</dbReference>
<dbReference type="SUPFAM" id="SSF52540">
    <property type="entry name" value="P-loop containing nucleoside triphosphate hydrolases"/>
    <property type="match status" value="1"/>
</dbReference>
<dbReference type="RefSeq" id="XP_004344488.1">
    <property type="nucleotide sequence ID" value="XM_004344438.2"/>
</dbReference>
<dbReference type="GO" id="GO:0031683">
    <property type="term" value="F:G-protein beta/gamma-subunit complex binding"/>
    <property type="evidence" value="ECO:0007669"/>
    <property type="project" value="InterPro"/>
</dbReference>
<evidence type="ECO:0000256" key="6">
    <source>
        <dbReference type="PIRSR" id="PIRSR601019-2"/>
    </source>
</evidence>
<protein>
    <submittedName>
        <fullName evidence="8">Uncharacterized protein</fullName>
    </submittedName>
</protein>